<keyword evidence="3" id="KW-0614">Plasmid</keyword>
<geneLocation type="plasmid" evidence="3">
    <name>unnamed</name>
</geneLocation>
<evidence type="ECO:0000256" key="1">
    <source>
        <dbReference type="SAM" id="Phobius"/>
    </source>
</evidence>
<keyword evidence="1" id="KW-0812">Transmembrane</keyword>
<reference evidence="3" key="1">
    <citation type="submission" date="2013-04" db="EMBL/GenBank/DDBJ databases">
        <title>Comparative Genomics of Relapsing Fever Spirochetes.</title>
        <authorList>
            <person name="Schwan T.G."/>
            <person name="Raffel S.J."/>
            <person name="Porcella S.F."/>
            <person name="Martens C.A."/>
            <person name="Bruno D.P."/>
            <person name="Ricklefs S.M."/>
            <person name="Barbian K.B."/>
        </authorList>
    </citation>
    <scope>NUCLEOTIDE SEQUENCE</scope>
    <source>
        <strain evidence="3">Co53</strain>
        <plasmid evidence="3">unnamed</plasmid>
    </source>
</reference>
<dbReference type="RefSeq" id="WP_025408573.1">
    <property type="nucleotide sequence ID" value="NZ_CP005748.1"/>
</dbReference>
<name>W5SXY6_9SPIR</name>
<gene>
    <name evidence="2" type="ORF">BCO_0121900</name>
    <name evidence="3" type="ORF">BCO_0121901</name>
</gene>
<keyword evidence="1" id="KW-0472">Membrane</keyword>
<evidence type="ECO:0000313" key="3">
    <source>
        <dbReference type="EMBL" id="AHH11737.1"/>
    </source>
</evidence>
<evidence type="ECO:0000313" key="2">
    <source>
        <dbReference type="EMBL" id="AHH11240.1"/>
    </source>
</evidence>
<dbReference type="HOGENOM" id="CLU_160504_0_0_12"/>
<dbReference type="AlphaFoldDB" id="W5SXY6"/>
<feature type="transmembrane region" description="Helical" evidence="1">
    <location>
        <begin position="12"/>
        <end position="31"/>
    </location>
</feature>
<keyword evidence="1" id="KW-1133">Transmembrane helix</keyword>
<protein>
    <submittedName>
        <fullName evidence="3">Uncharacterized protein</fullName>
    </submittedName>
</protein>
<accession>W5SXY6</accession>
<organism evidence="3">
    <name type="scientific">Borrelia coriaceae ATCC 43381</name>
    <dbReference type="NCBI Taxonomy" id="1408429"/>
    <lineage>
        <taxon>Bacteria</taxon>
        <taxon>Pseudomonadati</taxon>
        <taxon>Spirochaetota</taxon>
        <taxon>Spirochaetia</taxon>
        <taxon>Spirochaetales</taxon>
        <taxon>Borreliaceae</taxon>
        <taxon>Borrelia</taxon>
    </lineage>
</organism>
<dbReference type="EMBL" id="CP005748">
    <property type="protein sequence ID" value="AHH11240.1"/>
    <property type="molecule type" value="Genomic_DNA"/>
</dbReference>
<proteinExistence type="predicted"/>
<dbReference type="EMBL" id="CP005769">
    <property type="protein sequence ID" value="AHH11737.1"/>
    <property type="molecule type" value="Genomic_DNA"/>
</dbReference>
<sequence length="123" mass="14289">MSNGIKKHINIIGSISTALFVCVSWIGTYAFKGFLVEFKKEMMGELRVEAEGRLKSEFESLKSFLKESLKKDIEKLDSHIKEMIGELEALLFKEQFKIKRAFKQELKKCFDALRSVEDINYDK</sequence>